<evidence type="ECO:0000256" key="1">
    <source>
        <dbReference type="SAM" id="MobiDB-lite"/>
    </source>
</evidence>
<dbReference type="AlphaFoldDB" id="A0AAV5B5Z9"/>
<evidence type="ECO:0000256" key="2">
    <source>
        <dbReference type="SAM" id="Phobius"/>
    </source>
</evidence>
<keyword evidence="4" id="KW-1185">Reference proteome</keyword>
<sequence length="286" mass="29688">MEEKHVANVPDGDPVVESASATTDHEHNHAGVGPVVGVVCALAVLCLLALGVGGCTSSLLVAGAPYYWDLDDGYGYDDYDGYGWDDDYDGWDGTSPYDDWDGGLGWDDRASVDKLTLESGLEAYVESYDVTIDDYVAASDYSGVPQGVRDWVKGLCALDATANGTVVSKLRPALASAEDGDDEAAAKAVEEARQTAADAAAQAAGLADALPEGVEGREARLLAKAARAVAERWDDTADALAALGEAAAGNGSTTLDDFEDTCREGLNTVADDGYESLMEALSLSAS</sequence>
<dbReference type="Proteomes" id="UP001055025">
    <property type="component" value="Unassembled WGS sequence"/>
</dbReference>
<evidence type="ECO:0000313" key="4">
    <source>
        <dbReference type="Proteomes" id="UP001055025"/>
    </source>
</evidence>
<comment type="caution">
    <text evidence="3">The sequence shown here is derived from an EMBL/GenBank/DDBJ whole genome shotgun (WGS) entry which is preliminary data.</text>
</comment>
<protein>
    <submittedName>
        <fullName evidence="3">Uncharacterized protein</fullName>
    </submittedName>
</protein>
<keyword evidence="2" id="KW-0812">Transmembrane</keyword>
<accession>A0AAV5B5Z9</accession>
<organism evidence="3 4">
    <name type="scientific">Granulimonas faecalis</name>
    <dbReference type="NCBI Taxonomy" id="2894155"/>
    <lineage>
        <taxon>Bacteria</taxon>
        <taxon>Bacillati</taxon>
        <taxon>Actinomycetota</taxon>
        <taxon>Coriobacteriia</taxon>
        <taxon>Coriobacteriales</taxon>
        <taxon>Kribbibacteriaceae</taxon>
        <taxon>Granulimonas</taxon>
    </lineage>
</organism>
<gene>
    <name evidence="3" type="ORF">ATOP_12000</name>
</gene>
<keyword evidence="2" id="KW-0472">Membrane</keyword>
<dbReference type="EMBL" id="BQKC01000001">
    <property type="protein sequence ID" value="GJM55545.1"/>
    <property type="molecule type" value="Genomic_DNA"/>
</dbReference>
<evidence type="ECO:0000313" key="3">
    <source>
        <dbReference type="EMBL" id="GJM55545.1"/>
    </source>
</evidence>
<dbReference type="RefSeq" id="WP_265590826.1">
    <property type="nucleotide sequence ID" value="NZ_BQKC01000001.1"/>
</dbReference>
<feature type="transmembrane region" description="Helical" evidence="2">
    <location>
        <begin position="35"/>
        <end position="61"/>
    </location>
</feature>
<keyword evidence="2" id="KW-1133">Transmembrane helix</keyword>
<proteinExistence type="predicted"/>
<feature type="region of interest" description="Disordered" evidence="1">
    <location>
        <begin position="1"/>
        <end position="27"/>
    </location>
</feature>
<reference evidence="3" key="1">
    <citation type="journal article" date="2022" name="Int. J. Syst. Evol. Microbiol.">
        <title>Granulimonas faecalis gen. nov., sp. nov., and Leptogranulimonas caecicola gen. nov., sp. nov., novel lactate-producing Atopobiaceae bacteria isolated from mouse intestines, and an emended description of the family Atopobiaceae.</title>
        <authorList>
            <person name="Morinaga K."/>
            <person name="Kusada H."/>
            <person name="Sakamoto S."/>
            <person name="Murakami T."/>
            <person name="Toyoda A."/>
            <person name="Mori H."/>
            <person name="Meng X.Y."/>
            <person name="Takashino M."/>
            <person name="Murotomi K."/>
            <person name="Tamaki H."/>
        </authorList>
    </citation>
    <scope>NUCLEOTIDE SEQUENCE</scope>
    <source>
        <strain evidence="3">OPF53</strain>
    </source>
</reference>
<name>A0AAV5B5Z9_9ACTN</name>